<name>A0A0F8YJ84_9ZZZZ</name>
<sequence>MIATVTLNPALDKILFVPRLRVGRPIRLDSAMVLPGGKGVNIAIMLKNLGQDVLALGLVGGFVGETIEEKLQSQRISIAFKHIDGLTRTNIILTEPNGRHTEVPASRHQLLQTDF</sequence>
<feature type="domain" description="Carbohydrate kinase PfkB" evidence="3">
    <location>
        <begin position="25"/>
        <end position="99"/>
    </location>
</feature>
<evidence type="ECO:0000256" key="1">
    <source>
        <dbReference type="ARBA" id="ARBA00022679"/>
    </source>
</evidence>
<evidence type="ECO:0000259" key="3">
    <source>
        <dbReference type="Pfam" id="PF00294"/>
    </source>
</evidence>
<protein>
    <recommendedName>
        <fullName evidence="3">Carbohydrate kinase PfkB domain-containing protein</fullName>
    </recommendedName>
</protein>
<dbReference type="AlphaFoldDB" id="A0A0F8YJ84"/>
<dbReference type="InterPro" id="IPR011611">
    <property type="entry name" value="PfkB_dom"/>
</dbReference>
<dbReference type="Pfam" id="PF00294">
    <property type="entry name" value="PfkB"/>
    <property type="match status" value="1"/>
</dbReference>
<proteinExistence type="predicted"/>
<dbReference type="PANTHER" id="PTHR46566">
    <property type="entry name" value="1-PHOSPHOFRUCTOKINASE-RELATED"/>
    <property type="match status" value="1"/>
</dbReference>
<dbReference type="EMBL" id="LAZR01056634">
    <property type="protein sequence ID" value="KKK73770.1"/>
    <property type="molecule type" value="Genomic_DNA"/>
</dbReference>
<dbReference type="PROSITE" id="PS00583">
    <property type="entry name" value="PFKB_KINASES_1"/>
    <property type="match status" value="1"/>
</dbReference>
<evidence type="ECO:0000313" key="4">
    <source>
        <dbReference type="EMBL" id="KKK73770.1"/>
    </source>
</evidence>
<dbReference type="InterPro" id="IPR029056">
    <property type="entry name" value="Ribokinase-like"/>
</dbReference>
<dbReference type="SUPFAM" id="SSF53613">
    <property type="entry name" value="Ribokinase-like"/>
    <property type="match status" value="1"/>
</dbReference>
<reference evidence="4" key="1">
    <citation type="journal article" date="2015" name="Nature">
        <title>Complex archaea that bridge the gap between prokaryotes and eukaryotes.</title>
        <authorList>
            <person name="Spang A."/>
            <person name="Saw J.H."/>
            <person name="Jorgensen S.L."/>
            <person name="Zaremba-Niedzwiedzka K."/>
            <person name="Martijn J."/>
            <person name="Lind A.E."/>
            <person name="van Eijk R."/>
            <person name="Schleper C."/>
            <person name="Guy L."/>
            <person name="Ettema T.J."/>
        </authorList>
    </citation>
    <scope>NUCLEOTIDE SEQUENCE</scope>
</reference>
<dbReference type="GO" id="GO:0008443">
    <property type="term" value="F:phosphofructokinase activity"/>
    <property type="evidence" value="ECO:0007669"/>
    <property type="project" value="TreeGrafter"/>
</dbReference>
<keyword evidence="1" id="KW-0808">Transferase</keyword>
<dbReference type="InterPro" id="IPR002173">
    <property type="entry name" value="Carboh/pur_kinase_PfkB_CS"/>
</dbReference>
<dbReference type="Gene3D" id="3.40.1190.20">
    <property type="match status" value="1"/>
</dbReference>
<keyword evidence="2" id="KW-0418">Kinase</keyword>
<gene>
    <name evidence="4" type="ORF">LCGC14_2890490</name>
</gene>
<evidence type="ECO:0000256" key="2">
    <source>
        <dbReference type="ARBA" id="ARBA00022777"/>
    </source>
</evidence>
<organism evidence="4">
    <name type="scientific">marine sediment metagenome</name>
    <dbReference type="NCBI Taxonomy" id="412755"/>
    <lineage>
        <taxon>unclassified sequences</taxon>
        <taxon>metagenomes</taxon>
        <taxon>ecological metagenomes</taxon>
    </lineage>
</organism>
<dbReference type="GO" id="GO:0005829">
    <property type="term" value="C:cytosol"/>
    <property type="evidence" value="ECO:0007669"/>
    <property type="project" value="TreeGrafter"/>
</dbReference>
<accession>A0A0F8YJ84</accession>
<comment type="caution">
    <text evidence="4">The sequence shown here is derived from an EMBL/GenBank/DDBJ whole genome shotgun (WGS) entry which is preliminary data.</text>
</comment>
<dbReference type="PANTHER" id="PTHR46566:SF1">
    <property type="entry name" value="1-PHOSPHOFRUCTOKINASE"/>
    <property type="match status" value="1"/>
</dbReference>